<evidence type="ECO:0000259" key="1">
    <source>
        <dbReference type="Pfam" id="PF13468"/>
    </source>
</evidence>
<dbReference type="InterPro" id="IPR025870">
    <property type="entry name" value="Glyoxalase-like_dom"/>
</dbReference>
<reference evidence="2 3" key="1">
    <citation type="submission" date="2019-03" db="EMBL/GenBank/DDBJ databases">
        <title>Sequencing 23 genomes of Wallemia ichthyophaga.</title>
        <authorList>
            <person name="Gostincar C."/>
        </authorList>
    </citation>
    <scope>NUCLEOTIDE SEQUENCE [LARGE SCALE GENOMIC DNA]</scope>
    <source>
        <strain evidence="2 3">EXF-5753</strain>
    </source>
</reference>
<evidence type="ECO:0000313" key="3">
    <source>
        <dbReference type="Proteomes" id="UP000310189"/>
    </source>
</evidence>
<keyword evidence="3" id="KW-1185">Reference proteome</keyword>
<dbReference type="PANTHER" id="PTHR40265:SF1">
    <property type="entry name" value="GLYOXALASE-LIKE DOMAIN-CONTAINING PROTEIN"/>
    <property type="match status" value="1"/>
</dbReference>
<proteinExistence type="predicted"/>
<protein>
    <recommendedName>
        <fullName evidence="1">Glyoxalase-like domain-containing protein</fullName>
    </recommendedName>
</protein>
<accession>A0A4T0FMX6</accession>
<evidence type="ECO:0000313" key="2">
    <source>
        <dbReference type="EMBL" id="TIA88844.1"/>
    </source>
</evidence>
<name>A0A4T0FMX6_9BASI</name>
<dbReference type="PANTHER" id="PTHR40265">
    <property type="entry name" value="BLL2707 PROTEIN"/>
    <property type="match status" value="1"/>
</dbReference>
<comment type="caution">
    <text evidence="2">The sequence shown here is derived from an EMBL/GenBank/DDBJ whole genome shotgun (WGS) entry which is preliminary data.</text>
</comment>
<dbReference type="SUPFAM" id="SSF54593">
    <property type="entry name" value="Glyoxalase/Bleomycin resistance protein/Dihydroxybiphenyl dioxygenase"/>
    <property type="match status" value="1"/>
</dbReference>
<dbReference type="InterPro" id="IPR029068">
    <property type="entry name" value="Glyas_Bleomycin-R_OHBP_Dase"/>
</dbReference>
<organism evidence="2 3">
    <name type="scientific">Wallemia hederae</name>
    <dbReference type="NCBI Taxonomy" id="1540922"/>
    <lineage>
        <taxon>Eukaryota</taxon>
        <taxon>Fungi</taxon>
        <taxon>Dikarya</taxon>
        <taxon>Basidiomycota</taxon>
        <taxon>Wallemiomycotina</taxon>
        <taxon>Wallemiomycetes</taxon>
        <taxon>Wallemiales</taxon>
        <taxon>Wallemiaceae</taxon>
        <taxon>Wallemia</taxon>
    </lineage>
</organism>
<dbReference type="Proteomes" id="UP000310189">
    <property type="component" value="Unassembled WGS sequence"/>
</dbReference>
<dbReference type="AlphaFoldDB" id="A0A4T0FMX6"/>
<gene>
    <name evidence="2" type="ORF">E3P99_02379</name>
</gene>
<feature type="domain" description="Glyoxalase-like" evidence="1">
    <location>
        <begin position="10"/>
        <end position="169"/>
    </location>
</feature>
<sequence length="260" mass="28574">MSLPSQPNIVDHLVFLTTDLARTKQRFLDAGFSVRRGGVHADGRTENELVIFADGTYIELIAFISDEHRRGHWWGTKQPGWIDWACLGVKENETGIEEFYESPKQGGRVLDSGESVKWRVSFPHPCYPRGSIPFYCGDITPRHLRVPVVGIDEHPNGAVGVQGCNLLCTQSALPAATLVYSSILRQEPRHSDSDSAEFSLDTPSQLPHALPATLTLRTPRSADEEQAVLAANGECLYQVVVHGSRGAMVINSDNQVTTLA</sequence>
<dbReference type="OrthoDB" id="408973at2759"/>
<dbReference type="EMBL" id="SPNW01000033">
    <property type="protein sequence ID" value="TIA88844.1"/>
    <property type="molecule type" value="Genomic_DNA"/>
</dbReference>
<dbReference type="Pfam" id="PF13468">
    <property type="entry name" value="Glyoxalase_3"/>
    <property type="match status" value="1"/>
</dbReference>
<dbReference type="Gene3D" id="3.10.180.10">
    <property type="entry name" value="2,3-Dihydroxybiphenyl 1,2-Dioxygenase, domain 1"/>
    <property type="match status" value="1"/>
</dbReference>